<protein>
    <submittedName>
        <fullName evidence="1">Dihydrolipoamide succinyltransferase</fullName>
    </submittedName>
</protein>
<reference evidence="2" key="1">
    <citation type="journal article" date="2016" name="Front. Microbiol.">
        <title>Complete Genome Sequence of Clostridium estertheticum DSM 8809, a Microbe Identified in Spoiled Vacuum Packed Beef.</title>
        <authorList>
            <person name="Yu Z."/>
            <person name="Gunn L."/>
            <person name="Brennan E."/>
            <person name="Reid R."/>
            <person name="Wall P.G."/>
            <person name="Gaora O.P."/>
            <person name="Hurley D."/>
            <person name="Bolton D."/>
            <person name="Fanning S."/>
        </authorList>
    </citation>
    <scope>NUCLEOTIDE SEQUENCE [LARGE SCALE GENOMIC DNA]</scope>
    <source>
        <strain evidence="2">DSM 8809</strain>
    </source>
</reference>
<keyword evidence="2" id="KW-1185">Reference proteome</keyword>
<evidence type="ECO:0000313" key="2">
    <source>
        <dbReference type="Proteomes" id="UP000182569"/>
    </source>
</evidence>
<accession>A0A1J0GH85</accession>
<dbReference type="InterPro" id="IPR029078">
    <property type="entry name" value="Imm44"/>
</dbReference>
<gene>
    <name evidence="1" type="ORF">A7L45_09710</name>
</gene>
<evidence type="ECO:0000313" key="1">
    <source>
        <dbReference type="EMBL" id="APC40320.1"/>
    </source>
</evidence>
<dbReference type="KEGG" id="ceu:A7L45_09710"/>
<dbReference type="Pfam" id="PF15571">
    <property type="entry name" value="Imm44"/>
    <property type="match status" value="1"/>
</dbReference>
<dbReference type="EMBL" id="CP015756">
    <property type="protein sequence ID" value="APC40320.1"/>
    <property type="molecule type" value="Genomic_DNA"/>
</dbReference>
<dbReference type="Proteomes" id="UP000182569">
    <property type="component" value="Chromosome"/>
</dbReference>
<dbReference type="RefSeq" id="WP_071612612.1">
    <property type="nucleotide sequence ID" value="NZ_CP015756.1"/>
</dbReference>
<dbReference type="OrthoDB" id="1937880at2"/>
<proteinExistence type="predicted"/>
<dbReference type="AlphaFoldDB" id="A0A1J0GH85"/>
<dbReference type="GO" id="GO:0016740">
    <property type="term" value="F:transferase activity"/>
    <property type="evidence" value="ECO:0007669"/>
    <property type="project" value="UniProtKB-KW"/>
</dbReference>
<keyword evidence="1" id="KW-0808">Transferase</keyword>
<name>A0A1J0GH85_9CLOT</name>
<sequence>MNIYITGELDKQNSKEFLAIRKEIINKIEALKNNYYGIAIEKISIISILANLTPELEQAGFFKERKLIKKKQKSADIRLRIDFNKFNNSDSSLKRLLVIKNIIESIRVVGSRVKEEFNAQKLEEDILIALDVKIDDINMI</sequence>
<organism evidence="1 2">
    <name type="scientific">Clostridium estertheticum subsp. estertheticum</name>
    <dbReference type="NCBI Taxonomy" id="1552"/>
    <lineage>
        <taxon>Bacteria</taxon>
        <taxon>Bacillati</taxon>
        <taxon>Bacillota</taxon>
        <taxon>Clostridia</taxon>
        <taxon>Eubacteriales</taxon>
        <taxon>Clostridiaceae</taxon>
        <taxon>Clostridium</taxon>
    </lineage>
</organism>